<keyword evidence="1" id="KW-0805">Transcription regulation</keyword>
<dbReference type="Proteomes" id="UP000306192">
    <property type="component" value="Unassembled WGS sequence"/>
</dbReference>
<evidence type="ECO:0000256" key="4">
    <source>
        <dbReference type="PROSITE-ProRule" id="PRU00335"/>
    </source>
</evidence>
<dbReference type="InterPro" id="IPR001647">
    <property type="entry name" value="HTH_TetR"/>
</dbReference>
<evidence type="ECO:0000256" key="1">
    <source>
        <dbReference type="ARBA" id="ARBA00023015"/>
    </source>
</evidence>
<feature type="DNA-binding region" description="H-T-H motif" evidence="4">
    <location>
        <begin position="29"/>
        <end position="48"/>
    </location>
</feature>
<feature type="domain" description="HTH tetR-type" evidence="5">
    <location>
        <begin position="6"/>
        <end position="66"/>
    </location>
</feature>
<sequence>MPRWEPDARARFVVAALQLFTDQGYDDTTVAEIAERAGLTKSTFFRHFSDKREVLAAGQETLSRLLADGITAAPASATPLEAVGAGLAHAAATMTQFNRELAPRLAAVIASSSELQQRDALKRVGMAAAMTDALRARGVPDPVASAAAELGLLAFKEAFAAWVADESPTESPTELADLMHGSLDRLRAAVSQLG</sequence>
<evidence type="ECO:0000256" key="3">
    <source>
        <dbReference type="ARBA" id="ARBA00023163"/>
    </source>
</evidence>
<dbReference type="SUPFAM" id="SSF46689">
    <property type="entry name" value="Homeodomain-like"/>
    <property type="match status" value="1"/>
</dbReference>
<dbReference type="PROSITE" id="PS50977">
    <property type="entry name" value="HTH_TETR_2"/>
    <property type="match status" value="1"/>
</dbReference>
<keyword evidence="7" id="KW-1185">Reference proteome</keyword>
<evidence type="ECO:0000313" key="6">
    <source>
        <dbReference type="EMBL" id="TIH36618.1"/>
    </source>
</evidence>
<dbReference type="EMBL" id="QYRT01000015">
    <property type="protein sequence ID" value="TIH36618.1"/>
    <property type="molecule type" value="Genomic_DNA"/>
</dbReference>
<evidence type="ECO:0000256" key="2">
    <source>
        <dbReference type="ARBA" id="ARBA00023125"/>
    </source>
</evidence>
<dbReference type="PRINTS" id="PR00455">
    <property type="entry name" value="HTHTETR"/>
</dbReference>
<dbReference type="PANTHER" id="PTHR30055:SF238">
    <property type="entry name" value="MYCOFACTOCIN BIOSYNTHESIS TRANSCRIPTIONAL REGULATOR MFTR-RELATED"/>
    <property type="match status" value="1"/>
</dbReference>
<dbReference type="Gene3D" id="1.10.357.10">
    <property type="entry name" value="Tetracycline Repressor, domain 2"/>
    <property type="match status" value="1"/>
</dbReference>
<dbReference type="GO" id="GO:0000976">
    <property type="term" value="F:transcription cis-regulatory region binding"/>
    <property type="evidence" value="ECO:0007669"/>
    <property type="project" value="TreeGrafter"/>
</dbReference>
<reference evidence="6 7" key="1">
    <citation type="journal article" date="2019" name="Microorganisms">
        <title>Systematic Affiliation and Genome Analysis of Subtercola vilae DB165(T) with Particular Emphasis on Cold Adaptation of an Isolate from a High-Altitude Cold Volcano Lake.</title>
        <authorList>
            <person name="Villalobos A.S."/>
            <person name="Wiese J."/>
            <person name="Imhoff J.F."/>
            <person name="Dorador C."/>
            <person name="Keller A."/>
            <person name="Hentschel U."/>
        </authorList>
    </citation>
    <scope>NUCLEOTIDE SEQUENCE [LARGE SCALE GENOMIC DNA]</scope>
    <source>
        <strain evidence="6 7">DB165</strain>
    </source>
</reference>
<evidence type="ECO:0000259" key="5">
    <source>
        <dbReference type="PROSITE" id="PS50977"/>
    </source>
</evidence>
<keyword evidence="2 4" id="KW-0238">DNA-binding</keyword>
<dbReference type="RefSeq" id="WP_136642085.1">
    <property type="nucleotide sequence ID" value="NZ_QYRT01000015.1"/>
</dbReference>
<proteinExistence type="predicted"/>
<dbReference type="AlphaFoldDB" id="A0A4T2C3B7"/>
<comment type="caution">
    <text evidence="6">The sequence shown here is derived from an EMBL/GenBank/DDBJ whole genome shotgun (WGS) entry which is preliminary data.</text>
</comment>
<dbReference type="PANTHER" id="PTHR30055">
    <property type="entry name" value="HTH-TYPE TRANSCRIPTIONAL REGULATOR RUTR"/>
    <property type="match status" value="1"/>
</dbReference>
<accession>A0A4T2C3B7</accession>
<dbReference type="InterPro" id="IPR050109">
    <property type="entry name" value="HTH-type_TetR-like_transc_reg"/>
</dbReference>
<dbReference type="InterPro" id="IPR009057">
    <property type="entry name" value="Homeodomain-like_sf"/>
</dbReference>
<evidence type="ECO:0000313" key="7">
    <source>
        <dbReference type="Proteomes" id="UP000306192"/>
    </source>
</evidence>
<gene>
    <name evidence="6" type="ORF">D4765_09620</name>
</gene>
<dbReference type="OrthoDB" id="4746440at2"/>
<dbReference type="GO" id="GO:0003700">
    <property type="term" value="F:DNA-binding transcription factor activity"/>
    <property type="evidence" value="ECO:0007669"/>
    <property type="project" value="TreeGrafter"/>
</dbReference>
<dbReference type="Pfam" id="PF00440">
    <property type="entry name" value="TetR_N"/>
    <property type="match status" value="1"/>
</dbReference>
<organism evidence="6 7">
    <name type="scientific">Subtercola vilae</name>
    <dbReference type="NCBI Taxonomy" id="2056433"/>
    <lineage>
        <taxon>Bacteria</taxon>
        <taxon>Bacillati</taxon>
        <taxon>Actinomycetota</taxon>
        <taxon>Actinomycetes</taxon>
        <taxon>Micrococcales</taxon>
        <taxon>Microbacteriaceae</taxon>
        <taxon>Subtercola</taxon>
    </lineage>
</organism>
<protein>
    <submittedName>
        <fullName evidence="6">TetR/AcrR family transcriptional regulator</fullName>
    </submittedName>
</protein>
<name>A0A4T2C3B7_9MICO</name>
<keyword evidence="3" id="KW-0804">Transcription</keyword>